<feature type="non-terminal residue" evidence="1">
    <location>
        <position position="1"/>
    </location>
</feature>
<gene>
    <name evidence="1" type="ORF">LPJ66_002066</name>
</gene>
<comment type="caution">
    <text evidence="1">The sequence shown here is derived from an EMBL/GenBank/DDBJ whole genome shotgun (WGS) entry which is preliminary data.</text>
</comment>
<name>A0ACC1IRG4_9FUNG</name>
<sequence length="123" mass="14077">VAGSVDIPLVVPRRVFKLMANFRMQAFSELATDRLGSVSVRRVSPGTVYRFFLFSDIIMQCTIIMNKDLKVNRVYRLGTRVSPAEVTQDNELRIVDSTGILYLKGDLSDIRKWAQEINRRLRG</sequence>
<organism evidence="1 2">
    <name type="scientific">Kickxella alabastrina</name>
    <dbReference type="NCBI Taxonomy" id="61397"/>
    <lineage>
        <taxon>Eukaryota</taxon>
        <taxon>Fungi</taxon>
        <taxon>Fungi incertae sedis</taxon>
        <taxon>Zoopagomycota</taxon>
        <taxon>Kickxellomycotina</taxon>
        <taxon>Kickxellomycetes</taxon>
        <taxon>Kickxellales</taxon>
        <taxon>Kickxellaceae</taxon>
        <taxon>Kickxella</taxon>
    </lineage>
</organism>
<accession>A0ACC1IRG4</accession>
<proteinExistence type="predicted"/>
<keyword evidence="2" id="KW-1185">Reference proteome</keyword>
<protein>
    <submittedName>
        <fullName evidence="1">Uncharacterized protein</fullName>
    </submittedName>
</protein>
<dbReference type="EMBL" id="JANBPG010000147">
    <property type="protein sequence ID" value="KAJ1899500.1"/>
    <property type="molecule type" value="Genomic_DNA"/>
</dbReference>
<dbReference type="Proteomes" id="UP001150581">
    <property type="component" value="Unassembled WGS sequence"/>
</dbReference>
<evidence type="ECO:0000313" key="1">
    <source>
        <dbReference type="EMBL" id="KAJ1899500.1"/>
    </source>
</evidence>
<reference evidence="1" key="1">
    <citation type="submission" date="2022-07" db="EMBL/GenBank/DDBJ databases">
        <title>Phylogenomic reconstructions and comparative analyses of Kickxellomycotina fungi.</title>
        <authorList>
            <person name="Reynolds N.K."/>
            <person name="Stajich J.E."/>
            <person name="Barry K."/>
            <person name="Grigoriev I.V."/>
            <person name="Crous P."/>
            <person name="Smith M.E."/>
        </authorList>
    </citation>
    <scope>NUCLEOTIDE SEQUENCE</scope>
    <source>
        <strain evidence="1">Benny 63K</strain>
    </source>
</reference>
<evidence type="ECO:0000313" key="2">
    <source>
        <dbReference type="Proteomes" id="UP001150581"/>
    </source>
</evidence>